<reference evidence="1" key="1">
    <citation type="submission" date="2021-01" db="EMBL/GenBank/DDBJ databases">
        <title>Modified the classification status of verrucomicrobia.</title>
        <authorList>
            <person name="Feng X."/>
        </authorList>
    </citation>
    <scope>NUCLEOTIDE SEQUENCE</scope>
    <source>
        <strain evidence="1">_KCTC 22039</strain>
    </source>
</reference>
<dbReference type="Proteomes" id="UP000624703">
    <property type="component" value="Unassembled WGS sequence"/>
</dbReference>
<sequence length="61" mass="6579">MSVASFFGMIVNLDENMARMNEFLRQSELFDNGETVGAKVFNAGIVFTGGANQLSCSVLAE</sequence>
<organism evidence="1 2">
    <name type="scientific">Persicirhabdus sediminis</name>
    <dbReference type="NCBI Taxonomy" id="454144"/>
    <lineage>
        <taxon>Bacteria</taxon>
        <taxon>Pseudomonadati</taxon>
        <taxon>Verrucomicrobiota</taxon>
        <taxon>Verrucomicrobiia</taxon>
        <taxon>Verrucomicrobiales</taxon>
        <taxon>Verrucomicrobiaceae</taxon>
        <taxon>Persicirhabdus</taxon>
    </lineage>
</organism>
<dbReference type="AlphaFoldDB" id="A0A8J7MC87"/>
<accession>A0A8J7MC87</accession>
<protein>
    <submittedName>
        <fullName evidence="1">Uncharacterized protein</fullName>
    </submittedName>
</protein>
<gene>
    <name evidence="1" type="ORF">JIN82_07445</name>
</gene>
<dbReference type="EMBL" id="JAENIM010000037">
    <property type="protein sequence ID" value="MBK1790989.1"/>
    <property type="molecule type" value="Genomic_DNA"/>
</dbReference>
<dbReference type="RefSeq" id="WP_200311007.1">
    <property type="nucleotide sequence ID" value="NZ_JAENIM010000037.1"/>
</dbReference>
<name>A0A8J7MC87_9BACT</name>
<proteinExistence type="predicted"/>
<comment type="caution">
    <text evidence="1">The sequence shown here is derived from an EMBL/GenBank/DDBJ whole genome shotgun (WGS) entry which is preliminary data.</text>
</comment>
<evidence type="ECO:0000313" key="1">
    <source>
        <dbReference type="EMBL" id="MBK1790989.1"/>
    </source>
</evidence>
<evidence type="ECO:0000313" key="2">
    <source>
        <dbReference type="Proteomes" id="UP000624703"/>
    </source>
</evidence>
<keyword evidence="2" id="KW-1185">Reference proteome</keyword>